<keyword evidence="1" id="KW-0472">Membrane</keyword>
<name>A0ABM8IJD7_9BACE</name>
<proteinExistence type="predicted"/>
<organism evidence="2 3">
    <name type="scientific">Bacteroides sedimenti</name>
    <dbReference type="NCBI Taxonomy" id="2136147"/>
    <lineage>
        <taxon>Bacteria</taxon>
        <taxon>Pseudomonadati</taxon>
        <taxon>Bacteroidota</taxon>
        <taxon>Bacteroidia</taxon>
        <taxon>Bacteroidales</taxon>
        <taxon>Bacteroidaceae</taxon>
        <taxon>Bacteroides</taxon>
    </lineage>
</organism>
<evidence type="ECO:0000313" key="2">
    <source>
        <dbReference type="EMBL" id="BEH00383.1"/>
    </source>
</evidence>
<keyword evidence="1" id="KW-1133">Transmembrane helix</keyword>
<gene>
    <name evidence="2" type="ORF">BSYN_26470</name>
</gene>
<feature type="transmembrane region" description="Helical" evidence="1">
    <location>
        <begin position="292"/>
        <end position="309"/>
    </location>
</feature>
<protein>
    <submittedName>
        <fullName evidence="2">Membrane protein</fullName>
    </submittedName>
</protein>
<dbReference type="PANTHER" id="PTHR35337:SF1">
    <property type="entry name" value="SLR1478 PROTEIN"/>
    <property type="match status" value="1"/>
</dbReference>
<feature type="transmembrane region" description="Helical" evidence="1">
    <location>
        <begin position="223"/>
        <end position="242"/>
    </location>
</feature>
<dbReference type="RefSeq" id="WP_353331684.1">
    <property type="nucleotide sequence ID" value="NZ_AP028055.1"/>
</dbReference>
<reference evidence="2 3" key="1">
    <citation type="submission" date="2023-04" db="EMBL/GenBank/DDBJ databases">
        <title>Draft genome sequence of acteroides sedimenti strain YN3PY1.</title>
        <authorList>
            <person name="Yoshida N."/>
        </authorList>
    </citation>
    <scope>NUCLEOTIDE SEQUENCE [LARGE SCALE GENOMIC DNA]</scope>
    <source>
        <strain evidence="2 3">YN3PY1</strain>
    </source>
</reference>
<dbReference type="Proteomes" id="UP001496674">
    <property type="component" value="Chromosome"/>
</dbReference>
<dbReference type="PANTHER" id="PTHR35337">
    <property type="entry name" value="SLR1478 PROTEIN"/>
    <property type="match status" value="1"/>
</dbReference>
<keyword evidence="3" id="KW-1185">Reference proteome</keyword>
<dbReference type="InterPro" id="IPR002798">
    <property type="entry name" value="SpoIIM-like"/>
</dbReference>
<evidence type="ECO:0000313" key="3">
    <source>
        <dbReference type="Proteomes" id="UP001496674"/>
    </source>
</evidence>
<dbReference type="Pfam" id="PF01944">
    <property type="entry name" value="SpoIIM"/>
    <property type="match status" value="1"/>
</dbReference>
<sequence>MKEISFIRQNIAKWKDVEKVVDQADELDPAHLAAVYTDITSDLSFSQSHYPASRITVYLNNLASSLHNRIYKNKKEHKSRIITYWTKEIPRVMRDSQKELLYSFLIFAISMFIGSLSTLNDDTFVRLIMGDSYVDMTLNNIRNGVPMAVYNGNSELSMFLGITLNNIRVALVCFAMGILSGFGTGYIIFSNGIMLGAFQTFFYQQGLLGESMLAIWIHGTLEISAIIVSGAAGLAMGNSWLFPGTYSRKASFTRGAKRGLKIVIGTLPIFIVAGFLESFITRHTQLPDSLRLGIIMLSLTFVLYYYLYLPNTLRYELSESKN</sequence>
<feature type="transmembrane region" description="Helical" evidence="1">
    <location>
        <begin position="100"/>
        <end position="119"/>
    </location>
</feature>
<feature type="transmembrane region" description="Helical" evidence="1">
    <location>
        <begin position="262"/>
        <end position="280"/>
    </location>
</feature>
<evidence type="ECO:0000256" key="1">
    <source>
        <dbReference type="SAM" id="Phobius"/>
    </source>
</evidence>
<dbReference type="EMBL" id="AP028055">
    <property type="protein sequence ID" value="BEH00383.1"/>
    <property type="molecule type" value="Genomic_DNA"/>
</dbReference>
<accession>A0ABM8IJD7</accession>
<feature type="transmembrane region" description="Helical" evidence="1">
    <location>
        <begin position="167"/>
        <end position="189"/>
    </location>
</feature>
<keyword evidence="1" id="KW-0812">Transmembrane</keyword>